<dbReference type="Proteomes" id="UP000824065">
    <property type="component" value="Unassembled WGS sequence"/>
</dbReference>
<dbReference type="InterPro" id="IPR029039">
    <property type="entry name" value="Flavoprotein-like_sf"/>
</dbReference>
<evidence type="ECO:0000259" key="2">
    <source>
        <dbReference type="Pfam" id="PF12724"/>
    </source>
</evidence>
<dbReference type="GO" id="GO:0046872">
    <property type="term" value="F:metal ion binding"/>
    <property type="evidence" value="ECO:0007669"/>
    <property type="project" value="UniProtKB-KW"/>
</dbReference>
<organism evidence="3 4">
    <name type="scientific">Candidatus Faecalibacterium gallistercoris</name>
    <dbReference type="NCBI Taxonomy" id="2838579"/>
    <lineage>
        <taxon>Bacteria</taxon>
        <taxon>Bacillati</taxon>
        <taxon>Bacillota</taxon>
        <taxon>Clostridia</taxon>
        <taxon>Eubacteriales</taxon>
        <taxon>Oscillospiraceae</taxon>
        <taxon>Faecalibacterium</taxon>
    </lineage>
</organism>
<keyword evidence="1" id="KW-0479">Metal-binding</keyword>
<feature type="domain" description="Flavodoxin" evidence="2">
    <location>
        <begin position="5"/>
        <end position="134"/>
    </location>
</feature>
<dbReference type="InterPro" id="IPR018527">
    <property type="entry name" value="Rubredoxin_Fe_BS"/>
</dbReference>
<name>A0A9D2FFE3_9FIRM</name>
<dbReference type="AlphaFoldDB" id="A0A9D2FFE3"/>
<evidence type="ECO:0000313" key="4">
    <source>
        <dbReference type="Proteomes" id="UP000824065"/>
    </source>
</evidence>
<dbReference type="Pfam" id="PF12724">
    <property type="entry name" value="Flavodoxin_5"/>
    <property type="match status" value="1"/>
</dbReference>
<accession>A0A9D2FFE3</accession>
<sequence>MGKDLVLYQSKYGASRSYAEWLGAAWGCPACALQDCKGGLGVYQRIVLVGGLYAGSMAGLKRFFRLCEGVPHERAAVLCVGASPYDADTLAACKARGFGAGWQDVPLFYARGRLDMAQLNPVDRALCRMLCKSVARKDPASLEPWMQALLSAADAPQDWADPGQLAPLLAHWEKTR</sequence>
<evidence type="ECO:0000256" key="1">
    <source>
        <dbReference type="ARBA" id="ARBA00022723"/>
    </source>
</evidence>
<dbReference type="EMBL" id="DXBJ01000026">
    <property type="protein sequence ID" value="HIZ57714.1"/>
    <property type="molecule type" value="Genomic_DNA"/>
</dbReference>
<comment type="caution">
    <text evidence="3">The sequence shown here is derived from an EMBL/GenBank/DDBJ whole genome shotgun (WGS) entry which is preliminary data.</text>
</comment>
<evidence type="ECO:0000313" key="3">
    <source>
        <dbReference type="EMBL" id="HIZ57714.1"/>
    </source>
</evidence>
<protein>
    <submittedName>
        <fullName evidence="3">Flavodoxin domain-containing protein</fullName>
    </submittedName>
</protein>
<reference evidence="3" key="1">
    <citation type="journal article" date="2021" name="PeerJ">
        <title>Extensive microbial diversity within the chicken gut microbiome revealed by metagenomics and culture.</title>
        <authorList>
            <person name="Gilroy R."/>
            <person name="Ravi A."/>
            <person name="Getino M."/>
            <person name="Pursley I."/>
            <person name="Horton D.L."/>
            <person name="Alikhan N.F."/>
            <person name="Baker D."/>
            <person name="Gharbi K."/>
            <person name="Hall N."/>
            <person name="Watson M."/>
            <person name="Adriaenssens E.M."/>
            <person name="Foster-Nyarko E."/>
            <person name="Jarju S."/>
            <person name="Secka A."/>
            <person name="Antonio M."/>
            <person name="Oren A."/>
            <person name="Chaudhuri R.R."/>
            <person name="La Ragione R."/>
            <person name="Hildebrand F."/>
            <person name="Pallen M.J."/>
        </authorList>
    </citation>
    <scope>NUCLEOTIDE SEQUENCE</scope>
    <source>
        <strain evidence="3">ChiBcec16-3735</strain>
    </source>
</reference>
<reference evidence="3" key="2">
    <citation type="submission" date="2021-04" db="EMBL/GenBank/DDBJ databases">
        <authorList>
            <person name="Gilroy R."/>
        </authorList>
    </citation>
    <scope>NUCLEOTIDE SEQUENCE</scope>
    <source>
        <strain evidence="3">ChiBcec16-3735</strain>
    </source>
</reference>
<dbReference type="SUPFAM" id="SSF52218">
    <property type="entry name" value="Flavoproteins"/>
    <property type="match status" value="1"/>
</dbReference>
<proteinExistence type="predicted"/>
<dbReference type="PROSITE" id="PS00202">
    <property type="entry name" value="RUBREDOXIN"/>
    <property type="match status" value="1"/>
</dbReference>
<dbReference type="InterPro" id="IPR026816">
    <property type="entry name" value="Flavodoxin_dom"/>
</dbReference>
<gene>
    <name evidence="3" type="ORF">H9725_03920</name>
</gene>